<accession>A0A0M3DGN7</accession>
<feature type="domain" description="AAA" evidence="9">
    <location>
        <begin position="45"/>
        <end position="189"/>
    </location>
</feature>
<evidence type="ECO:0000256" key="5">
    <source>
        <dbReference type="ARBA" id="ARBA00022777"/>
    </source>
</evidence>
<dbReference type="InterPro" id="IPR005702">
    <property type="entry name" value="Wzc-like_C"/>
</dbReference>
<dbReference type="NCBIfam" id="TIGR01007">
    <property type="entry name" value="eps_fam"/>
    <property type="match status" value="1"/>
</dbReference>
<evidence type="ECO:0000256" key="8">
    <source>
        <dbReference type="ARBA" id="ARBA00051245"/>
    </source>
</evidence>
<keyword evidence="11" id="KW-1185">Reference proteome</keyword>
<dbReference type="EMBL" id="LBBT01000147">
    <property type="protein sequence ID" value="KKY01795.1"/>
    <property type="molecule type" value="Genomic_DNA"/>
</dbReference>
<dbReference type="InterPro" id="IPR025669">
    <property type="entry name" value="AAA_dom"/>
</dbReference>
<evidence type="ECO:0000313" key="10">
    <source>
        <dbReference type="EMBL" id="KKY01795.1"/>
    </source>
</evidence>
<comment type="caution">
    <text evidence="10">The sequence shown here is derived from an EMBL/GenBank/DDBJ whole genome shotgun (WGS) entry which is preliminary data.</text>
</comment>
<organism evidence="10 11">
    <name type="scientific">Paraclostridium benzoelyticum</name>
    <dbReference type="NCBI Taxonomy" id="1629550"/>
    <lineage>
        <taxon>Bacteria</taxon>
        <taxon>Bacillati</taxon>
        <taxon>Bacillota</taxon>
        <taxon>Clostridia</taxon>
        <taxon>Peptostreptococcales</taxon>
        <taxon>Peptostreptococcaceae</taxon>
        <taxon>Paraclostridium</taxon>
    </lineage>
</organism>
<dbReference type="PATRIC" id="fig|1629550.3.peg.855"/>
<dbReference type="GO" id="GO:0005524">
    <property type="term" value="F:ATP binding"/>
    <property type="evidence" value="ECO:0007669"/>
    <property type="project" value="UniProtKB-KW"/>
</dbReference>
<comment type="catalytic activity">
    <reaction evidence="8">
        <text>L-tyrosyl-[protein] + ATP = O-phospho-L-tyrosyl-[protein] + ADP + H(+)</text>
        <dbReference type="Rhea" id="RHEA:10596"/>
        <dbReference type="Rhea" id="RHEA-COMP:10136"/>
        <dbReference type="Rhea" id="RHEA-COMP:20101"/>
        <dbReference type="ChEBI" id="CHEBI:15378"/>
        <dbReference type="ChEBI" id="CHEBI:30616"/>
        <dbReference type="ChEBI" id="CHEBI:46858"/>
        <dbReference type="ChEBI" id="CHEBI:61978"/>
        <dbReference type="ChEBI" id="CHEBI:456216"/>
        <dbReference type="EC" id="2.7.10.2"/>
    </reaction>
</comment>
<evidence type="ECO:0000256" key="7">
    <source>
        <dbReference type="ARBA" id="ARBA00023137"/>
    </source>
</evidence>
<dbReference type="AlphaFoldDB" id="A0A0M3DGN7"/>
<evidence type="ECO:0000256" key="4">
    <source>
        <dbReference type="ARBA" id="ARBA00022741"/>
    </source>
</evidence>
<name>A0A0M3DGN7_9FIRM</name>
<reference evidence="10 11" key="1">
    <citation type="submission" date="2015-04" db="EMBL/GenBank/DDBJ databases">
        <title>Microcin producing Clostridium sp. JC272T.</title>
        <authorList>
            <person name="Jyothsna T."/>
            <person name="Sasikala C."/>
            <person name="Ramana C."/>
        </authorList>
    </citation>
    <scope>NUCLEOTIDE SEQUENCE [LARGE SCALE GENOMIC DNA]</scope>
    <source>
        <strain evidence="10 11">JC272</strain>
    </source>
</reference>
<dbReference type="FunFam" id="3.40.50.300:FF:000527">
    <property type="entry name" value="Tyrosine-protein kinase etk"/>
    <property type="match status" value="1"/>
</dbReference>
<evidence type="ECO:0000256" key="3">
    <source>
        <dbReference type="ARBA" id="ARBA00022679"/>
    </source>
</evidence>
<evidence type="ECO:0000256" key="6">
    <source>
        <dbReference type="ARBA" id="ARBA00022840"/>
    </source>
</evidence>
<evidence type="ECO:0000256" key="2">
    <source>
        <dbReference type="ARBA" id="ARBA00011903"/>
    </source>
</evidence>
<comment type="similarity">
    <text evidence="1">Belongs to the CpsD/CapB family.</text>
</comment>
<dbReference type="PANTHER" id="PTHR32309:SF13">
    <property type="entry name" value="FERRIC ENTEROBACTIN TRANSPORT PROTEIN FEPE"/>
    <property type="match status" value="1"/>
</dbReference>
<dbReference type="OrthoDB" id="9794577at2"/>
<evidence type="ECO:0000313" key="11">
    <source>
        <dbReference type="Proteomes" id="UP000034407"/>
    </source>
</evidence>
<keyword evidence="3" id="KW-0808">Transferase</keyword>
<gene>
    <name evidence="10" type="ORF">VN21_07045</name>
</gene>
<dbReference type="EC" id="2.7.10.2" evidence="2"/>
<keyword evidence="7" id="KW-0829">Tyrosine-protein kinase</keyword>
<dbReference type="GO" id="GO:0004715">
    <property type="term" value="F:non-membrane spanning protein tyrosine kinase activity"/>
    <property type="evidence" value="ECO:0007669"/>
    <property type="project" value="UniProtKB-EC"/>
</dbReference>
<dbReference type="Proteomes" id="UP000034407">
    <property type="component" value="Unassembled WGS sequence"/>
</dbReference>
<dbReference type="CDD" id="cd05387">
    <property type="entry name" value="BY-kinase"/>
    <property type="match status" value="1"/>
</dbReference>
<dbReference type="Pfam" id="PF13614">
    <property type="entry name" value="AAA_31"/>
    <property type="match status" value="1"/>
</dbReference>
<keyword evidence="4" id="KW-0547">Nucleotide-binding</keyword>
<dbReference type="GO" id="GO:0005886">
    <property type="term" value="C:plasma membrane"/>
    <property type="evidence" value="ECO:0007669"/>
    <property type="project" value="UniProtKB-ARBA"/>
</dbReference>
<dbReference type="Gene3D" id="3.40.50.300">
    <property type="entry name" value="P-loop containing nucleotide triphosphate hydrolases"/>
    <property type="match status" value="1"/>
</dbReference>
<evidence type="ECO:0000256" key="1">
    <source>
        <dbReference type="ARBA" id="ARBA00007316"/>
    </source>
</evidence>
<proteinExistence type="inferred from homology"/>
<dbReference type="InterPro" id="IPR050445">
    <property type="entry name" value="Bact_polysacc_biosynth/exp"/>
</dbReference>
<dbReference type="GO" id="GO:0042802">
    <property type="term" value="F:identical protein binding"/>
    <property type="evidence" value="ECO:0007669"/>
    <property type="project" value="UniProtKB-ARBA"/>
</dbReference>
<dbReference type="PANTHER" id="PTHR32309">
    <property type="entry name" value="TYROSINE-PROTEIN KINASE"/>
    <property type="match status" value="1"/>
</dbReference>
<dbReference type="SUPFAM" id="SSF52540">
    <property type="entry name" value="P-loop containing nucleoside triphosphate hydrolases"/>
    <property type="match status" value="1"/>
</dbReference>
<dbReference type="InterPro" id="IPR027417">
    <property type="entry name" value="P-loop_NTPase"/>
</dbReference>
<protein>
    <recommendedName>
        <fullName evidence="2">non-specific protein-tyrosine kinase</fullName>
        <ecNumber evidence="2">2.7.10.2</ecNumber>
    </recommendedName>
</protein>
<keyword evidence="6" id="KW-0067">ATP-binding</keyword>
<evidence type="ECO:0000259" key="9">
    <source>
        <dbReference type="Pfam" id="PF13614"/>
    </source>
</evidence>
<keyword evidence="5" id="KW-0418">Kinase</keyword>
<sequence length="248" mass="27883">MKIKVRKVVNKMINITTFNDPKSPIAESYRSIRTNIQFSKLDNEMKTIVITSSKQDEGKTTVSSNLAVSFASLEGKKVLLIDADLRNPSVHKMFTKPNALGLTDVLAGKKELKQCVQNTELENLQILTAGTIPPNPGEMLESKKMREFIDVLRDYYDYIFIDTPPIGIIMDAGVLANYADGTILVVGAKDVETERAKISKERLEKVKANVIGAVLNKYIEKNGSYGYYSYYYEQSDSSRVSKKKKKKH</sequence>